<dbReference type="EMBL" id="JACJSG010000013">
    <property type="protein sequence ID" value="MBD2501295.1"/>
    <property type="molecule type" value="Genomic_DNA"/>
</dbReference>
<evidence type="ECO:0000259" key="1">
    <source>
        <dbReference type="PROSITE" id="PS51186"/>
    </source>
</evidence>
<evidence type="ECO:0000313" key="2">
    <source>
        <dbReference type="EMBL" id="MBD2501295.1"/>
    </source>
</evidence>
<accession>A0ABR8D291</accession>
<reference evidence="2 3" key="1">
    <citation type="journal article" date="2020" name="ISME J.">
        <title>Comparative genomics reveals insights into cyanobacterial evolution and habitat adaptation.</title>
        <authorList>
            <person name="Chen M.Y."/>
            <person name="Teng W.K."/>
            <person name="Zhao L."/>
            <person name="Hu C.X."/>
            <person name="Zhou Y.K."/>
            <person name="Han B.P."/>
            <person name="Song L.R."/>
            <person name="Shu W.S."/>
        </authorList>
    </citation>
    <scope>NUCLEOTIDE SEQUENCE [LARGE SCALE GENOMIC DNA]</scope>
    <source>
        <strain evidence="2 3">FACHB-119</strain>
    </source>
</reference>
<dbReference type="Pfam" id="PF13508">
    <property type="entry name" value="Acetyltransf_7"/>
    <property type="match status" value="1"/>
</dbReference>
<proteinExistence type="predicted"/>
<name>A0ABR8D291_9NOST</name>
<dbReference type="PROSITE" id="PS51186">
    <property type="entry name" value="GNAT"/>
    <property type="match status" value="1"/>
</dbReference>
<organism evidence="2 3">
    <name type="scientific">Anabaena azotica FACHB-119</name>
    <dbReference type="NCBI Taxonomy" id="947527"/>
    <lineage>
        <taxon>Bacteria</taxon>
        <taxon>Bacillati</taxon>
        <taxon>Cyanobacteriota</taxon>
        <taxon>Cyanophyceae</taxon>
        <taxon>Nostocales</taxon>
        <taxon>Nostocaceae</taxon>
        <taxon>Anabaena</taxon>
        <taxon>Anabaena azotica</taxon>
    </lineage>
</organism>
<comment type="caution">
    <text evidence="2">The sequence shown here is derived from an EMBL/GenBank/DDBJ whole genome shotgun (WGS) entry which is preliminary data.</text>
</comment>
<sequence>MNIRCETPADYLAISQVNNLAFGRENEAQLIAAIRLSEFYIPELSLIAEIDNIIVGQILFSYIELVSEEKLKALSLAPIAVHPQFQKQGIGSALIQAGLTKAEARGESLVIVLGDPQFYSRFGFIPSINYGIASPFPVPDEVFMVKPLQSYQTKYQGKVIYPPAFHQV</sequence>
<dbReference type="CDD" id="cd04301">
    <property type="entry name" value="NAT_SF"/>
    <property type="match status" value="1"/>
</dbReference>
<dbReference type="RefSeq" id="WP_190471802.1">
    <property type="nucleotide sequence ID" value="NZ_JACJSG010000013.1"/>
</dbReference>
<dbReference type="SUPFAM" id="SSF55729">
    <property type="entry name" value="Acyl-CoA N-acyltransferases (Nat)"/>
    <property type="match status" value="1"/>
</dbReference>
<keyword evidence="3" id="KW-1185">Reference proteome</keyword>
<dbReference type="Proteomes" id="UP000661112">
    <property type="component" value="Unassembled WGS sequence"/>
</dbReference>
<evidence type="ECO:0000313" key="3">
    <source>
        <dbReference type="Proteomes" id="UP000661112"/>
    </source>
</evidence>
<dbReference type="InterPro" id="IPR016181">
    <property type="entry name" value="Acyl_CoA_acyltransferase"/>
</dbReference>
<dbReference type="InterPro" id="IPR000182">
    <property type="entry name" value="GNAT_dom"/>
</dbReference>
<feature type="domain" description="N-acetyltransferase" evidence="1">
    <location>
        <begin position="1"/>
        <end position="149"/>
    </location>
</feature>
<gene>
    <name evidence="2" type="ORF">H6G83_11915</name>
</gene>
<protein>
    <submittedName>
        <fullName evidence="2">N-acetyltransferase</fullName>
    </submittedName>
</protein>
<dbReference type="Gene3D" id="3.40.630.30">
    <property type="match status" value="1"/>
</dbReference>